<evidence type="ECO:0000313" key="2">
    <source>
        <dbReference type="EMBL" id="GJS65300.1"/>
    </source>
</evidence>
<feature type="region of interest" description="Disordered" evidence="1">
    <location>
        <begin position="645"/>
        <end position="678"/>
    </location>
</feature>
<protein>
    <submittedName>
        <fullName evidence="2">Uncharacterized protein</fullName>
    </submittedName>
</protein>
<feature type="compositionally biased region" description="Basic and acidic residues" evidence="1">
    <location>
        <begin position="656"/>
        <end position="669"/>
    </location>
</feature>
<dbReference type="EMBL" id="BQNB010009567">
    <property type="protein sequence ID" value="GJS65300.1"/>
    <property type="molecule type" value="Genomic_DNA"/>
</dbReference>
<feature type="region of interest" description="Disordered" evidence="1">
    <location>
        <begin position="520"/>
        <end position="546"/>
    </location>
</feature>
<evidence type="ECO:0000313" key="3">
    <source>
        <dbReference type="Proteomes" id="UP001151760"/>
    </source>
</evidence>
<feature type="compositionally biased region" description="Pro residues" evidence="1">
    <location>
        <begin position="262"/>
        <end position="274"/>
    </location>
</feature>
<reference evidence="2" key="2">
    <citation type="submission" date="2022-01" db="EMBL/GenBank/DDBJ databases">
        <authorList>
            <person name="Yamashiro T."/>
            <person name="Shiraishi A."/>
            <person name="Satake H."/>
            <person name="Nakayama K."/>
        </authorList>
    </citation>
    <scope>NUCLEOTIDE SEQUENCE</scope>
</reference>
<gene>
    <name evidence="2" type="ORF">Tco_0679864</name>
</gene>
<comment type="caution">
    <text evidence="2">The sequence shown here is derived from an EMBL/GenBank/DDBJ whole genome shotgun (WGS) entry which is preliminary data.</text>
</comment>
<evidence type="ECO:0000256" key="1">
    <source>
        <dbReference type="SAM" id="MobiDB-lite"/>
    </source>
</evidence>
<name>A0ABQ4XJT0_9ASTR</name>
<feature type="region of interest" description="Disordered" evidence="1">
    <location>
        <begin position="402"/>
        <end position="454"/>
    </location>
</feature>
<feature type="compositionally biased region" description="Basic and acidic residues" evidence="1">
    <location>
        <begin position="524"/>
        <end position="537"/>
    </location>
</feature>
<sequence length="1115" mass="126484">MASMKYYDKHNQVGFLKKPKESTGFAEIVYFLKGLKIRYALTHNPTIHDSLVKQFWQTATATTLADGTLELRATIDTLEYTITEASVRSKLQLADASGISMLPNNEIFEGMGNMGYPIDGTFTFWKSHFTPQWRFLVHHILHCMSPKSGGWDQFGSNIATALICLSTGRIYNFSKLIFDGMVANLKSKTKFLMYPRFLQMILEIQTESKHPYLAIVLTKKIFGNMKRGFRRVLRPLLPAMLPVVVVDQSAGQADQAVILPSPSKPLPSSSPPPVISATTESEPTPVAESTTHPNSLSPEPDNEPIEHTFEQPSSEHQPLSPRQETKIPQSQDPTHPHVAEERTMTVDDLLQLVPKLITKVDSLEKELKQTKLTMGKAIVKLVKKVKKMEVVLKRRHVVLTDSEDEDAENSSKQGRNLQEEGLDKMVRSIVKDKSEDFETPTQGKTSGEADISPEGLEAAETLAKVLTQRTKTYTRKVKTGLRRKLDADEVNTGEGINTGFTDVNTAFEEINSGNESIIPSPKKGQREGKAVLEEKSQSKKTKKQIREEQASLAEIVRLQAQEEAENYDFETPIQGKTLGEADISPKGLEAAETLAKVLTQRTKTYTRKVKTGLRRKLDADEVNTGEGINTGFTDVNTAFEEINSGNESIIPSPKKGQREGKAVLEEKSQSKKTKKQIREEQASLAEIVRLQAQEEAKNARKAELERQDALIAKRVQDKAKLEANRDLSRKVLSIDFSSDEFAKKMLKPDELKEEFDKCVEKVEKFIPINSELEASKLKRTGINLQAEVFKKQKITDVPDVTKDESVKREEEFKVQQLILRYNIRKSLARKGFQKNKSESARSDTEEDVEAYMDERVDEPSSEEEDHTNVLYVNFQGLLNDLTRDDIKELYRLMMLKYRDSRPEEEYERDLWGDLKTMFNPPSAEDAVWSLTHQQKVRLGFIPCGYGCGGSAYFVGKTWALSLVVIELYWMDRMGTPTQAIKNRKWKRYNHKIQIPIDMYPCRVEEKMTWKVVDGKTFEEIETKIIAKDGTVTKILGKFQGYETSKEELVEQPRSYDLYGFVDHPQLQQGNPMDEFAPHRLPQPEGNMNGLFIEDDEELERDEVDLDLESTASQAF</sequence>
<feature type="compositionally biased region" description="Basic and acidic residues" evidence="1">
    <location>
        <begin position="417"/>
        <end position="436"/>
    </location>
</feature>
<organism evidence="2 3">
    <name type="scientific">Tanacetum coccineum</name>
    <dbReference type="NCBI Taxonomy" id="301880"/>
    <lineage>
        <taxon>Eukaryota</taxon>
        <taxon>Viridiplantae</taxon>
        <taxon>Streptophyta</taxon>
        <taxon>Embryophyta</taxon>
        <taxon>Tracheophyta</taxon>
        <taxon>Spermatophyta</taxon>
        <taxon>Magnoliopsida</taxon>
        <taxon>eudicotyledons</taxon>
        <taxon>Gunneridae</taxon>
        <taxon>Pentapetalae</taxon>
        <taxon>asterids</taxon>
        <taxon>campanulids</taxon>
        <taxon>Asterales</taxon>
        <taxon>Asteraceae</taxon>
        <taxon>Asteroideae</taxon>
        <taxon>Anthemideae</taxon>
        <taxon>Anthemidinae</taxon>
        <taxon>Tanacetum</taxon>
    </lineage>
</organism>
<proteinExistence type="predicted"/>
<reference evidence="2" key="1">
    <citation type="journal article" date="2022" name="Int. J. Mol. Sci.">
        <title>Draft Genome of Tanacetum Coccineum: Genomic Comparison of Closely Related Tanacetum-Family Plants.</title>
        <authorList>
            <person name="Yamashiro T."/>
            <person name="Shiraishi A."/>
            <person name="Nakayama K."/>
            <person name="Satake H."/>
        </authorList>
    </citation>
    <scope>NUCLEOTIDE SEQUENCE</scope>
</reference>
<dbReference type="Proteomes" id="UP001151760">
    <property type="component" value="Unassembled WGS sequence"/>
</dbReference>
<keyword evidence="3" id="KW-1185">Reference proteome</keyword>
<feature type="compositionally biased region" description="Polar residues" evidence="1">
    <location>
        <begin position="310"/>
        <end position="333"/>
    </location>
</feature>
<feature type="region of interest" description="Disordered" evidence="1">
    <location>
        <begin position="258"/>
        <end position="337"/>
    </location>
</feature>
<feature type="compositionally biased region" description="Polar residues" evidence="1">
    <location>
        <begin position="277"/>
        <end position="297"/>
    </location>
</feature>
<accession>A0ABQ4XJT0</accession>